<dbReference type="EMBL" id="CP093442">
    <property type="protein sequence ID" value="UOF00206.1"/>
    <property type="molecule type" value="Genomic_DNA"/>
</dbReference>
<sequence length="177" mass="19177">MELTINPETPFDYEGISKLVLEAFSAAEFTDGDEHNLVRRLRDSLAYIPELALVAKADGVIAGHILFTKIKIHCAGGKVVDSLALAPVSVHPRYQKMGIGASLIKEGHRLAQKLGYSSVILVGHPGYYPRFGYVKASQFGITAPFEVPDDAFMAVELTEGALKDASGKVEYPPEFGI</sequence>
<organism evidence="2 3">
    <name type="scientific">Bdellovibrio reynosensis</name>
    <dbReference type="NCBI Taxonomy" id="2835041"/>
    <lineage>
        <taxon>Bacteria</taxon>
        <taxon>Pseudomonadati</taxon>
        <taxon>Bdellovibrionota</taxon>
        <taxon>Bdellovibrionia</taxon>
        <taxon>Bdellovibrionales</taxon>
        <taxon>Pseudobdellovibrionaceae</taxon>
        <taxon>Bdellovibrio</taxon>
    </lineage>
</organism>
<dbReference type="PROSITE" id="PS51186">
    <property type="entry name" value="GNAT"/>
    <property type="match status" value="1"/>
</dbReference>
<dbReference type="InterPro" id="IPR016181">
    <property type="entry name" value="Acyl_CoA_acyltransferase"/>
</dbReference>
<dbReference type="CDD" id="cd04301">
    <property type="entry name" value="NAT_SF"/>
    <property type="match status" value="1"/>
</dbReference>
<evidence type="ECO:0000313" key="3">
    <source>
        <dbReference type="Proteomes" id="UP000830116"/>
    </source>
</evidence>
<dbReference type="InterPro" id="IPR000182">
    <property type="entry name" value="GNAT_dom"/>
</dbReference>
<dbReference type="Pfam" id="PF13527">
    <property type="entry name" value="Acetyltransf_9"/>
    <property type="match status" value="1"/>
</dbReference>
<name>A0ABY4C9A1_9BACT</name>
<reference evidence="2" key="1">
    <citation type="submission" date="2022-03" db="EMBL/GenBank/DDBJ databases">
        <title>Genome Identification and Characterization of new species Bdellovibrio reynosense LBG001 sp. nov. from a Mexico soil sample.</title>
        <authorList>
            <person name="Camilli A."/>
            <person name="Ajao Y."/>
            <person name="Guo X."/>
        </authorList>
    </citation>
    <scope>NUCLEOTIDE SEQUENCE</scope>
    <source>
        <strain evidence="2">LBG001</strain>
    </source>
</reference>
<keyword evidence="3" id="KW-1185">Reference proteome</keyword>
<accession>A0ABY4C9A1</accession>
<dbReference type="RefSeq" id="WP_243535944.1">
    <property type="nucleotide sequence ID" value="NZ_CP093442.1"/>
</dbReference>
<proteinExistence type="predicted"/>
<dbReference type="Proteomes" id="UP000830116">
    <property type="component" value="Chromosome"/>
</dbReference>
<feature type="domain" description="N-acetyltransferase" evidence="1">
    <location>
        <begin position="3"/>
        <end position="158"/>
    </location>
</feature>
<evidence type="ECO:0000259" key="1">
    <source>
        <dbReference type="PROSITE" id="PS51186"/>
    </source>
</evidence>
<gene>
    <name evidence="2" type="ORF">MNR06_10880</name>
</gene>
<protein>
    <submittedName>
        <fullName evidence="2">N-acetyltransferase</fullName>
    </submittedName>
</protein>
<evidence type="ECO:0000313" key="2">
    <source>
        <dbReference type="EMBL" id="UOF00206.1"/>
    </source>
</evidence>
<dbReference type="Gene3D" id="3.40.630.30">
    <property type="match status" value="1"/>
</dbReference>
<dbReference type="SUPFAM" id="SSF55729">
    <property type="entry name" value="Acyl-CoA N-acyltransferases (Nat)"/>
    <property type="match status" value="1"/>
</dbReference>